<feature type="region of interest" description="Disordered" evidence="1">
    <location>
        <begin position="144"/>
        <end position="187"/>
    </location>
</feature>
<name>A0AAV4QWF2_9ARAC</name>
<keyword evidence="3" id="KW-1185">Reference proteome</keyword>
<comment type="caution">
    <text evidence="2">The sequence shown here is derived from an EMBL/GenBank/DDBJ whole genome shotgun (WGS) entry which is preliminary data.</text>
</comment>
<evidence type="ECO:0000256" key="1">
    <source>
        <dbReference type="SAM" id="MobiDB-lite"/>
    </source>
</evidence>
<feature type="compositionally biased region" description="Polar residues" evidence="1">
    <location>
        <begin position="173"/>
        <end position="187"/>
    </location>
</feature>
<evidence type="ECO:0000313" key="2">
    <source>
        <dbReference type="EMBL" id="GIY13585.1"/>
    </source>
</evidence>
<accession>A0AAV4QWF2</accession>
<reference evidence="2 3" key="1">
    <citation type="submission" date="2021-06" db="EMBL/GenBank/DDBJ databases">
        <title>Caerostris darwini draft genome.</title>
        <authorList>
            <person name="Kono N."/>
            <person name="Arakawa K."/>
        </authorList>
    </citation>
    <scope>NUCLEOTIDE SEQUENCE [LARGE SCALE GENOMIC DNA]</scope>
</reference>
<protein>
    <recommendedName>
        <fullName evidence="4">C2H2-type domain-containing protein</fullName>
    </recommendedName>
</protein>
<sequence>MPLSVACCDLSPILPSENIERALFLSDTEVRDLFSVKNSSAMFDFVKLYCIPCRRHFSITGLEFHMKDHDIDIHSTEEFVMSAPSPSKVSSSPPSELVQLGPCSGPPKRAPFASIRPAKSWATIAAKPAVCTSQPWSGRLIDMPSCNGPTPRRLVGPRPSRSSNIRGKPIPHSKTNVNRSATTANTL</sequence>
<proteinExistence type="predicted"/>
<gene>
    <name evidence="2" type="ORF">CDAR_567211</name>
</gene>
<evidence type="ECO:0000313" key="3">
    <source>
        <dbReference type="Proteomes" id="UP001054837"/>
    </source>
</evidence>
<organism evidence="2 3">
    <name type="scientific">Caerostris darwini</name>
    <dbReference type="NCBI Taxonomy" id="1538125"/>
    <lineage>
        <taxon>Eukaryota</taxon>
        <taxon>Metazoa</taxon>
        <taxon>Ecdysozoa</taxon>
        <taxon>Arthropoda</taxon>
        <taxon>Chelicerata</taxon>
        <taxon>Arachnida</taxon>
        <taxon>Araneae</taxon>
        <taxon>Araneomorphae</taxon>
        <taxon>Entelegynae</taxon>
        <taxon>Araneoidea</taxon>
        <taxon>Araneidae</taxon>
        <taxon>Caerostris</taxon>
    </lineage>
</organism>
<dbReference type="AlphaFoldDB" id="A0AAV4QWF2"/>
<dbReference type="Proteomes" id="UP001054837">
    <property type="component" value="Unassembled WGS sequence"/>
</dbReference>
<evidence type="ECO:0008006" key="4">
    <source>
        <dbReference type="Google" id="ProtNLM"/>
    </source>
</evidence>
<dbReference type="EMBL" id="BPLQ01005263">
    <property type="protein sequence ID" value="GIY13585.1"/>
    <property type="molecule type" value="Genomic_DNA"/>
</dbReference>